<dbReference type="InterPro" id="IPR010497">
    <property type="entry name" value="Epoxide_hydro_N"/>
</dbReference>
<evidence type="ECO:0000256" key="2">
    <source>
        <dbReference type="ARBA" id="ARBA00022797"/>
    </source>
</evidence>
<dbReference type="Gene3D" id="3.40.50.1820">
    <property type="entry name" value="alpha/beta hydrolase"/>
    <property type="match status" value="1"/>
</dbReference>
<evidence type="ECO:0000256" key="1">
    <source>
        <dbReference type="ARBA" id="ARBA00010088"/>
    </source>
</evidence>
<name>A0AA38MUK2_9AGAR</name>
<keyword evidence="7" id="KW-1185">Reference proteome</keyword>
<evidence type="ECO:0000313" key="7">
    <source>
        <dbReference type="Proteomes" id="UP001176059"/>
    </source>
</evidence>
<evidence type="ECO:0000313" key="6">
    <source>
        <dbReference type="EMBL" id="KAJ3711657.1"/>
    </source>
</evidence>
<feature type="active site" description="Proton donor" evidence="4">
    <location>
        <position position="314"/>
    </location>
</feature>
<dbReference type="GO" id="GO:0004301">
    <property type="term" value="F:epoxide hydrolase activity"/>
    <property type="evidence" value="ECO:0007669"/>
    <property type="project" value="TreeGrafter"/>
</dbReference>
<dbReference type="SUPFAM" id="SSF53474">
    <property type="entry name" value="alpha/beta-Hydrolases"/>
    <property type="match status" value="1"/>
</dbReference>
<dbReference type="PANTHER" id="PTHR21661">
    <property type="entry name" value="EPOXIDE HYDROLASE 1-RELATED"/>
    <property type="match status" value="1"/>
</dbReference>
<proteinExistence type="inferred from homology"/>
<comment type="caution">
    <text evidence="6">The sequence shown here is derived from an EMBL/GenBank/DDBJ whole genome shotgun (WGS) entry which is preliminary data.</text>
</comment>
<dbReference type="PANTHER" id="PTHR21661:SF35">
    <property type="entry name" value="EPOXIDE HYDROLASE"/>
    <property type="match status" value="1"/>
</dbReference>
<keyword evidence="2" id="KW-0058">Aromatic hydrocarbons catabolism</keyword>
<feature type="active site" description="Proton donor" evidence="4">
    <location>
        <position position="374"/>
    </location>
</feature>
<feature type="active site" description="Nucleophile" evidence="4">
    <location>
        <position position="182"/>
    </location>
</feature>
<reference evidence="6" key="1">
    <citation type="submission" date="2022-08" db="EMBL/GenBank/DDBJ databases">
        <authorList>
            <consortium name="DOE Joint Genome Institute"/>
            <person name="Min B."/>
            <person name="Sierra-Patev S."/>
            <person name="Naranjo-Ortiz M."/>
            <person name="Looney B."/>
            <person name="Konkel Z."/>
            <person name="Slot J.C."/>
            <person name="Sakamoto Y."/>
            <person name="Steenwyk J.L."/>
            <person name="Rokas A."/>
            <person name="Carro J."/>
            <person name="Camarero S."/>
            <person name="Ferreira P."/>
            <person name="Molpeceres G."/>
            <person name="Ruiz-duenas F.J."/>
            <person name="Serrano A."/>
            <person name="Henrissat B."/>
            <person name="Drula E."/>
            <person name="Hughes K.W."/>
            <person name="Mata J.L."/>
            <person name="Ishikawa N.K."/>
            <person name="Vargas-Isla R."/>
            <person name="Ushijima S."/>
            <person name="Smith C.A."/>
            <person name="Ahrendt S."/>
            <person name="Andreopoulos W."/>
            <person name="He G."/>
            <person name="LaButti K."/>
            <person name="Lipzen A."/>
            <person name="Ng V."/>
            <person name="Riley R."/>
            <person name="Sandor L."/>
            <person name="Barry K."/>
            <person name="Martinez A.T."/>
            <person name="Xiao Y."/>
            <person name="Gibbons J.G."/>
            <person name="Terashima K."/>
            <person name="Hibbett D.S."/>
            <person name="Grigoriev I.V."/>
        </authorList>
    </citation>
    <scope>NUCLEOTIDE SEQUENCE</scope>
    <source>
        <strain evidence="6">ET3784</strain>
    </source>
</reference>
<sequence length="463" mass="52301">MSSPKPYKLDASSDFLNWVTNRVNTARIIPDITHPAGEEWEYGIPTAVMEPLVEYWRTTFDWRKIEKQINETFNMYTVDLEEAGEVISLHFVHHRSERPNAIPLIFAHGWPGNFTEVEHLLKLTAPEDPEAQPFHIVAPSIPGFTLSSSPSKSGFGLAKIANIYHKLMLKLGYDNYLGQGGDWGSFILRSIALQHPASLVGLHLNFPPTLPPKLTTNPTTLFWLAIRYFTPEESKRLKRMQWFLKTESGYSLIQRTKPQTISYALLDSPIGMLAWIREKMQLATEESHVWNADTVLTWTMLYLISGSAGHARIYKEAASEVDGTSVVLGTRISKEVAIGVSSFPKDVAYATKWWAEATLAERIVTWREHDKGGHFPSVECPEALITDVNEWVKACPEDTGAALTPLKNVYIRLASDLIYNTRLREAEGYKTGLRDTSESLSIRERILDKRLELDNARSEVSNG</sequence>
<dbReference type="PIRSF" id="PIRSF001112">
    <property type="entry name" value="Epoxide_hydrolase"/>
    <property type="match status" value="1"/>
</dbReference>
<evidence type="ECO:0000256" key="4">
    <source>
        <dbReference type="PIRSR" id="PIRSR001112-1"/>
    </source>
</evidence>
<dbReference type="GO" id="GO:0097176">
    <property type="term" value="P:epoxide metabolic process"/>
    <property type="evidence" value="ECO:0007669"/>
    <property type="project" value="TreeGrafter"/>
</dbReference>
<dbReference type="PRINTS" id="PR00412">
    <property type="entry name" value="EPOXHYDRLASE"/>
</dbReference>
<dbReference type="Pfam" id="PF06441">
    <property type="entry name" value="EHN"/>
    <property type="match status" value="1"/>
</dbReference>
<evidence type="ECO:0000256" key="3">
    <source>
        <dbReference type="ARBA" id="ARBA00022801"/>
    </source>
</evidence>
<dbReference type="InterPro" id="IPR016292">
    <property type="entry name" value="Epoxide_hydrolase"/>
</dbReference>
<feature type="domain" description="Epoxide hydrolase N-terminal" evidence="5">
    <location>
        <begin position="4"/>
        <end position="117"/>
    </location>
</feature>
<protein>
    <submittedName>
        <fullName evidence="6">Epoxide hydrolase domain-containing protein</fullName>
    </submittedName>
</protein>
<keyword evidence="3 6" id="KW-0378">Hydrolase</keyword>
<dbReference type="Proteomes" id="UP001176059">
    <property type="component" value="Unassembled WGS sequence"/>
</dbReference>
<reference evidence="6" key="2">
    <citation type="journal article" date="2023" name="Proc. Natl. Acad. Sci. U.S.A.">
        <title>A global phylogenomic analysis of the shiitake genus Lentinula.</title>
        <authorList>
            <person name="Sierra-Patev S."/>
            <person name="Min B."/>
            <person name="Naranjo-Ortiz M."/>
            <person name="Looney B."/>
            <person name="Konkel Z."/>
            <person name="Slot J.C."/>
            <person name="Sakamoto Y."/>
            <person name="Steenwyk J.L."/>
            <person name="Rokas A."/>
            <person name="Carro J."/>
            <person name="Camarero S."/>
            <person name="Ferreira P."/>
            <person name="Molpeceres G."/>
            <person name="Ruiz-Duenas F.J."/>
            <person name="Serrano A."/>
            <person name="Henrissat B."/>
            <person name="Drula E."/>
            <person name="Hughes K.W."/>
            <person name="Mata J.L."/>
            <person name="Ishikawa N.K."/>
            <person name="Vargas-Isla R."/>
            <person name="Ushijima S."/>
            <person name="Smith C.A."/>
            <person name="Donoghue J."/>
            <person name="Ahrendt S."/>
            <person name="Andreopoulos W."/>
            <person name="He G."/>
            <person name="LaButti K."/>
            <person name="Lipzen A."/>
            <person name="Ng V."/>
            <person name="Riley R."/>
            <person name="Sandor L."/>
            <person name="Barry K."/>
            <person name="Martinez A.T."/>
            <person name="Xiao Y."/>
            <person name="Gibbons J.G."/>
            <person name="Terashima K."/>
            <person name="Grigoriev I.V."/>
            <person name="Hibbett D."/>
        </authorList>
    </citation>
    <scope>NUCLEOTIDE SEQUENCE</scope>
    <source>
        <strain evidence="6">ET3784</strain>
    </source>
</reference>
<dbReference type="InterPro" id="IPR000639">
    <property type="entry name" value="Epox_hydrolase-like"/>
</dbReference>
<dbReference type="EMBL" id="JANVFO010000116">
    <property type="protein sequence ID" value="KAJ3711657.1"/>
    <property type="molecule type" value="Genomic_DNA"/>
</dbReference>
<dbReference type="InterPro" id="IPR029058">
    <property type="entry name" value="AB_hydrolase_fold"/>
</dbReference>
<organism evidence="6 7">
    <name type="scientific">Lentinula guzmanii</name>
    <dbReference type="NCBI Taxonomy" id="2804957"/>
    <lineage>
        <taxon>Eukaryota</taxon>
        <taxon>Fungi</taxon>
        <taxon>Dikarya</taxon>
        <taxon>Basidiomycota</taxon>
        <taxon>Agaricomycotina</taxon>
        <taxon>Agaricomycetes</taxon>
        <taxon>Agaricomycetidae</taxon>
        <taxon>Agaricales</taxon>
        <taxon>Marasmiineae</taxon>
        <taxon>Omphalotaceae</taxon>
        <taxon>Lentinula</taxon>
    </lineage>
</organism>
<comment type="similarity">
    <text evidence="1">Belongs to the peptidase S33 family.</text>
</comment>
<dbReference type="AlphaFoldDB" id="A0AA38MUK2"/>
<gene>
    <name evidence="6" type="ORF">DFJ43DRAFT_1148474</name>
</gene>
<evidence type="ECO:0000259" key="5">
    <source>
        <dbReference type="Pfam" id="PF06441"/>
    </source>
</evidence>
<accession>A0AA38MUK2</accession>